<feature type="non-terminal residue" evidence="3">
    <location>
        <position position="318"/>
    </location>
</feature>
<dbReference type="OrthoDB" id="1874403at2759"/>
<comment type="caution">
    <text evidence="3">The sequence shown here is derived from an EMBL/GenBank/DDBJ whole genome shotgun (WGS) entry which is preliminary data.</text>
</comment>
<dbReference type="Pfam" id="PF08378">
    <property type="entry name" value="NERD"/>
    <property type="match status" value="1"/>
</dbReference>
<dbReference type="EMBL" id="JANIIK010000040">
    <property type="protein sequence ID" value="KAJ3607584.1"/>
    <property type="molecule type" value="Genomic_DNA"/>
</dbReference>
<dbReference type="Proteomes" id="UP001148018">
    <property type="component" value="Unassembled WGS sequence"/>
</dbReference>
<evidence type="ECO:0000313" key="3">
    <source>
        <dbReference type="EMBL" id="KAJ3607584.1"/>
    </source>
</evidence>
<gene>
    <name evidence="3" type="ORF">NHX12_024635</name>
</gene>
<dbReference type="InterPro" id="IPR011528">
    <property type="entry name" value="NERD"/>
</dbReference>
<feature type="domain" description="NERD" evidence="2">
    <location>
        <begin position="71"/>
        <end position="167"/>
    </location>
</feature>
<evidence type="ECO:0000259" key="2">
    <source>
        <dbReference type="Pfam" id="PF08378"/>
    </source>
</evidence>
<feature type="region of interest" description="Disordered" evidence="1">
    <location>
        <begin position="11"/>
        <end position="34"/>
    </location>
</feature>
<reference evidence="3" key="1">
    <citation type="submission" date="2022-07" db="EMBL/GenBank/DDBJ databases">
        <title>Chromosome-level genome of Muraenolepis orangiensis.</title>
        <authorList>
            <person name="Kim J."/>
        </authorList>
    </citation>
    <scope>NUCLEOTIDE SEQUENCE</scope>
    <source>
        <strain evidence="3">KU_S4_2022</strain>
        <tissue evidence="3">Muscle</tissue>
    </source>
</reference>
<name>A0A9Q0IQX0_9TELE</name>
<organism evidence="3 4">
    <name type="scientific">Muraenolepis orangiensis</name>
    <name type="common">Patagonian moray cod</name>
    <dbReference type="NCBI Taxonomy" id="630683"/>
    <lineage>
        <taxon>Eukaryota</taxon>
        <taxon>Metazoa</taxon>
        <taxon>Chordata</taxon>
        <taxon>Craniata</taxon>
        <taxon>Vertebrata</taxon>
        <taxon>Euteleostomi</taxon>
        <taxon>Actinopterygii</taxon>
        <taxon>Neopterygii</taxon>
        <taxon>Teleostei</taxon>
        <taxon>Neoteleostei</taxon>
        <taxon>Acanthomorphata</taxon>
        <taxon>Zeiogadaria</taxon>
        <taxon>Gadariae</taxon>
        <taxon>Gadiformes</taxon>
        <taxon>Muraenolepidoidei</taxon>
        <taxon>Muraenolepididae</taxon>
        <taxon>Muraenolepis</taxon>
    </lineage>
</organism>
<dbReference type="PANTHER" id="PTHR35287">
    <property type="entry name" value="SI:ZFOS-911D5.4"/>
    <property type="match status" value="1"/>
</dbReference>
<evidence type="ECO:0000256" key="1">
    <source>
        <dbReference type="SAM" id="MobiDB-lite"/>
    </source>
</evidence>
<proteinExistence type="predicted"/>
<keyword evidence="4" id="KW-1185">Reference proteome</keyword>
<dbReference type="AlphaFoldDB" id="A0A9Q0IQX0"/>
<accession>A0A9Q0IQX0</accession>
<evidence type="ECO:0000313" key="4">
    <source>
        <dbReference type="Proteomes" id="UP001148018"/>
    </source>
</evidence>
<sequence>MLQLGSRLSFFSVAPGDSGENDTTQAQPQTPPHTPQSFLQQVCVFLLKFSKRTNRTHTATLRSRKVAGLKGEQVFCNLRIPNQLQTARDDLNIILLTGQGVFCLDVKPWRGAVSAQGRSWHVQLQQDDQGLNNTCIEQVDDPLLAVTTKAANLCHHLKRSGVCVRQSLFLPRVVFLSPDCHLDPELRKRKELISHGQVDAFLASLRESYTGWLSDALTPSWLSGHLSYKQMEAVRGALARLGTWDLVRLRGGEQLRGDFQGCRYVALDRQETDTLEFSGANTLSPDSLWALLGHAPKGCAGMLGCWDAAKWYPDIKVA</sequence>
<protein>
    <recommendedName>
        <fullName evidence="2">NERD domain-containing protein</fullName>
    </recommendedName>
</protein>
<dbReference type="PANTHER" id="PTHR35287:SF1">
    <property type="entry name" value="SI:ZFOS-911D5.4"/>
    <property type="match status" value="1"/>
</dbReference>